<evidence type="ECO:0000313" key="1">
    <source>
        <dbReference type="EMBL" id="SOB74257.1"/>
    </source>
</evidence>
<accession>A0A285PYE3</accession>
<gene>
    <name evidence="1" type="ORF">BQ9231_00374</name>
</gene>
<proteinExistence type="predicted"/>
<name>A0A285PYE3_9VIRU</name>
<protein>
    <submittedName>
        <fullName evidence="1">Uncharacterized protein</fullName>
    </submittedName>
</protein>
<reference evidence="1" key="1">
    <citation type="submission" date="2017-08" db="EMBL/GenBank/DDBJ databases">
        <authorList>
            <person name="de Groot N.N."/>
        </authorList>
    </citation>
    <scope>NUCLEOTIDE SEQUENCE</scope>
</reference>
<sequence>MQRLFLSMTDPEELTNSCYASEYGREICSDAEFWEEKFRREGLLLLEEGSDIDSWLEIYRKSQDVARKTIKKMDRSRVSIGLAEVEDLDVLSPLSKSAFLVPFWKNRKRHAYRLDFTPSYTSGLHSYTLVDLTQKIETFMGRTVARTEHLEPILKGTVKTKDLWAIVYRNIYTRKPFIEVDGYIFPLP</sequence>
<organism evidence="1">
    <name type="scientific">Cedratvirus lausannensis</name>
    <dbReference type="NCBI Taxonomy" id="2023205"/>
    <lineage>
        <taxon>Viruses</taxon>
        <taxon>Pithoviruses</taxon>
        <taxon>Orthocedratvirinae</taxon>
        <taxon>Alphacedratvirus</taxon>
        <taxon>Alphacedratvirus francolausannense</taxon>
    </lineage>
</organism>
<evidence type="ECO:0000313" key="2">
    <source>
        <dbReference type="Proteomes" id="UP000274850"/>
    </source>
</evidence>
<dbReference type="EMBL" id="LT907979">
    <property type="protein sequence ID" value="SOB74257.1"/>
    <property type="molecule type" value="Genomic_DNA"/>
</dbReference>
<dbReference type="Proteomes" id="UP000274850">
    <property type="component" value="Segment"/>
</dbReference>
<keyword evidence="2" id="KW-1185">Reference proteome</keyword>